<dbReference type="Pfam" id="PF13715">
    <property type="entry name" value="CarbopepD_reg_2"/>
    <property type="match status" value="1"/>
</dbReference>
<dbReference type="Proteomes" id="UP001320603">
    <property type="component" value="Chromosome"/>
</dbReference>
<protein>
    <submittedName>
        <fullName evidence="10">TonB-dependent receptor</fullName>
    </submittedName>
</protein>
<evidence type="ECO:0000256" key="7">
    <source>
        <dbReference type="ARBA" id="ARBA00023237"/>
    </source>
</evidence>
<keyword evidence="3" id="KW-1134">Transmembrane beta strand</keyword>
<dbReference type="InterPro" id="IPR039426">
    <property type="entry name" value="TonB-dep_rcpt-like"/>
</dbReference>
<dbReference type="InterPro" id="IPR008969">
    <property type="entry name" value="CarboxyPept-like_regulatory"/>
</dbReference>
<dbReference type="SUPFAM" id="SSF49464">
    <property type="entry name" value="Carboxypeptidase regulatory domain-like"/>
    <property type="match status" value="1"/>
</dbReference>
<dbReference type="EMBL" id="CP146284">
    <property type="protein sequence ID" value="WWV65728.1"/>
    <property type="molecule type" value="Genomic_DNA"/>
</dbReference>
<evidence type="ECO:0000256" key="2">
    <source>
        <dbReference type="ARBA" id="ARBA00022448"/>
    </source>
</evidence>
<evidence type="ECO:0000256" key="1">
    <source>
        <dbReference type="ARBA" id="ARBA00004571"/>
    </source>
</evidence>
<evidence type="ECO:0000256" key="6">
    <source>
        <dbReference type="ARBA" id="ARBA00023136"/>
    </source>
</evidence>
<dbReference type="RefSeq" id="WP_251966714.1">
    <property type="nucleotide sequence ID" value="NZ_CP146284.1"/>
</dbReference>
<dbReference type="Gene3D" id="2.170.130.10">
    <property type="entry name" value="TonB-dependent receptor, plug domain"/>
    <property type="match status" value="1"/>
</dbReference>
<keyword evidence="4" id="KW-0812">Transmembrane</keyword>
<organism evidence="10 11">
    <name type="scientific">Parabacteroides absconsus</name>
    <dbReference type="NCBI Taxonomy" id="2951805"/>
    <lineage>
        <taxon>Bacteria</taxon>
        <taxon>Pseudomonadati</taxon>
        <taxon>Bacteroidota</taxon>
        <taxon>Bacteroidia</taxon>
        <taxon>Bacteroidales</taxon>
        <taxon>Tannerellaceae</taxon>
        <taxon>Parabacteroides</taxon>
    </lineage>
</organism>
<keyword evidence="7" id="KW-0998">Cell outer membrane</keyword>
<keyword evidence="5 8" id="KW-0732">Signal</keyword>
<keyword evidence="10" id="KW-0675">Receptor</keyword>
<name>A0ABZ2IPK1_9BACT</name>
<feature type="signal peptide" evidence="8">
    <location>
        <begin position="1"/>
        <end position="23"/>
    </location>
</feature>
<keyword evidence="11" id="KW-1185">Reference proteome</keyword>
<dbReference type="Pfam" id="PF14905">
    <property type="entry name" value="OMP_b-brl_3"/>
    <property type="match status" value="1"/>
</dbReference>
<dbReference type="InterPro" id="IPR036942">
    <property type="entry name" value="Beta-barrel_TonB_sf"/>
</dbReference>
<gene>
    <name evidence="10" type="ORF">NEE14_012085</name>
</gene>
<dbReference type="PANTHER" id="PTHR30069">
    <property type="entry name" value="TONB-DEPENDENT OUTER MEMBRANE RECEPTOR"/>
    <property type="match status" value="1"/>
</dbReference>
<evidence type="ECO:0000256" key="3">
    <source>
        <dbReference type="ARBA" id="ARBA00022452"/>
    </source>
</evidence>
<evidence type="ECO:0000256" key="4">
    <source>
        <dbReference type="ARBA" id="ARBA00022692"/>
    </source>
</evidence>
<evidence type="ECO:0000259" key="9">
    <source>
        <dbReference type="Pfam" id="PF14905"/>
    </source>
</evidence>
<proteinExistence type="predicted"/>
<keyword evidence="6" id="KW-0472">Membrane</keyword>
<feature type="chain" id="PRO_5045231071" evidence="8">
    <location>
        <begin position="24"/>
        <end position="770"/>
    </location>
</feature>
<dbReference type="SUPFAM" id="SSF56935">
    <property type="entry name" value="Porins"/>
    <property type="match status" value="1"/>
</dbReference>
<dbReference type="InterPro" id="IPR037066">
    <property type="entry name" value="Plug_dom_sf"/>
</dbReference>
<reference evidence="10 11" key="1">
    <citation type="submission" date="2024-02" db="EMBL/GenBank/DDBJ databases">
        <title>Whole genome sequencing of Parabacteroides sp. AD58.</title>
        <authorList>
            <person name="Chaplin A.V."/>
            <person name="Pikina A.P."/>
            <person name="Sokolova S.R."/>
            <person name="Korostin D.O."/>
            <person name="Efimov B.A."/>
        </authorList>
    </citation>
    <scope>NUCLEOTIDE SEQUENCE [LARGE SCALE GENOMIC DNA]</scope>
    <source>
        <strain evidence="10 11">AD58</strain>
    </source>
</reference>
<evidence type="ECO:0000313" key="11">
    <source>
        <dbReference type="Proteomes" id="UP001320603"/>
    </source>
</evidence>
<evidence type="ECO:0000313" key="10">
    <source>
        <dbReference type="EMBL" id="WWV65728.1"/>
    </source>
</evidence>
<keyword evidence="2" id="KW-0813">Transport</keyword>
<sequence length="770" mass="87773">MKKNRCKYMLCAFGLLFHTLIYAQYNFSGSVVNPQKEVLPGATIMLYAADSLMGGTITDAKGLFELKNLPKNECRCIISMLGYQMQEHSIDLAQQQQAYSFILQEDAEELDVLTVEADRRDLVKAGTGYTSYALSSQALKAKSAYESLREIPQLIIDESNRTIRLSSGETPVILINGVNRPGYFDSLDPEMIESVDVIENPSAKYRGEQAVSKILNIKIKREKEKSYLNGNLYSRHNVEAVYGISGLSLGAGNSKYSLYLTAQQFYFHNDDADLKEHTETSGIIRDLSQQQRFNTNMISANVGGDWVISDKNYLSWAVSFVTNPNDINKTSSGTITDLAADESAPLTAWQSTDNHYYMNTYNLYYKHTFPTDNYLEIKGGFGWFGSGAQSDRVEESALSSYKSVVDLDNKKKSLNVDINYDWQLSDKLKMDFGANTYMQHSSIEDVGNNYPTYHYKDLREYIFGDLSHSVLPNLSYQLSLGVDFVFTNADGIHNRYVTFVPGASVTYNLNQKSFFQLYFSRQRTSPDISLLNPRNTSADSLMLIQGNPYLKPYVDNTVNLSYTWNHKGIYLSPFVLYDYSAKQISDIGYMEGNRYVQTYENLDNLQQLRTGINTRFNLSTFGNLNMSVYYQKDFIEGMPFSGNNWGANASLNLFYKKVSLYAYLFYGGYRYSKTSKLFSTPESEMIFTWNLPKNWALTAGLRYFAAGDNHIEETIKDAGYYYHSVQKFTDRYLMPMIGISYTFKNKVQQKRYQQQRLYNSDSGIGSIKVK</sequence>
<dbReference type="PANTHER" id="PTHR30069:SF29">
    <property type="entry name" value="HEMOGLOBIN AND HEMOGLOBIN-HAPTOGLOBIN-BINDING PROTEIN 1-RELATED"/>
    <property type="match status" value="1"/>
</dbReference>
<dbReference type="Gene3D" id="2.40.170.20">
    <property type="entry name" value="TonB-dependent receptor, beta-barrel domain"/>
    <property type="match status" value="1"/>
</dbReference>
<comment type="subcellular location">
    <subcellularLocation>
        <location evidence="1">Cell outer membrane</location>
        <topology evidence="1">Multi-pass membrane protein</topology>
    </subcellularLocation>
</comment>
<evidence type="ECO:0000256" key="8">
    <source>
        <dbReference type="SAM" id="SignalP"/>
    </source>
</evidence>
<dbReference type="InterPro" id="IPR041700">
    <property type="entry name" value="OMP_b-brl_3"/>
</dbReference>
<feature type="domain" description="Outer membrane protein beta-barrel" evidence="9">
    <location>
        <begin position="487"/>
        <end position="672"/>
    </location>
</feature>
<accession>A0ABZ2IPK1</accession>
<evidence type="ECO:0000256" key="5">
    <source>
        <dbReference type="ARBA" id="ARBA00022729"/>
    </source>
</evidence>